<organism evidence="3 4">
    <name type="scientific">Hymenobacter edaphi</name>
    <dbReference type="NCBI Taxonomy" id="2211146"/>
    <lineage>
        <taxon>Bacteria</taxon>
        <taxon>Pseudomonadati</taxon>
        <taxon>Bacteroidota</taxon>
        <taxon>Cytophagia</taxon>
        <taxon>Cytophagales</taxon>
        <taxon>Hymenobacteraceae</taxon>
        <taxon>Hymenobacter</taxon>
    </lineage>
</organism>
<comment type="caution">
    <text evidence="3">The sequence shown here is derived from an EMBL/GenBank/DDBJ whole genome shotgun (WGS) entry which is preliminary data.</text>
</comment>
<evidence type="ECO:0000259" key="2">
    <source>
        <dbReference type="SMART" id="SM01008"/>
    </source>
</evidence>
<dbReference type="RefSeq" id="WP_111477219.1">
    <property type="nucleotide sequence ID" value="NZ_QHKM01000001.1"/>
</dbReference>
<dbReference type="Proteomes" id="UP000248553">
    <property type="component" value="Unassembled WGS sequence"/>
</dbReference>
<keyword evidence="4" id="KW-1185">Reference proteome</keyword>
<accession>A0A328BV23</accession>
<sequence>MSTDSNTKYVGKAPSRVEGPLKVTGQAKYSAEFSVPDLVYGYVVSSPVAKGKIRKIHADKILALPGVIQVFSHENVPTLAWFDRSYKDDVAPGGSPFRPLHDDEIKFSQQPVALVVAETFELARYAASVLEIEYEQEKHATDVEALREKGQEPGSGKTGYKPPVRRGNADKGLSKAEHRIKQEYIHGTQHHNPMEIFGATVHYHPDGKLTVYDKTQGVYNCQQYLKKVFGLSADKARVVNLFMGGGFGAGLRPQYELFLSVLAALELKRSIRLSLTRQQMFSLGHRPHTVQTVELGTGPGGELLGLKHKAVHETSRFEEYTENVVNWSGMLYQCPDVHLEYEVVPLDVFTPLDMRAPGAATGSIGLEVAMDEMAYEAGIDPLEFRRRNYADRDQNEDKPFSSKKLREVYDEGARRFGWDQRKMEPRSMREGNKLVGWGMAGGVWDASMQKAAAKASITADGKLTVSSAAGENGTGTYTVMTQIAAETLGLPMEAVTAKLGDTTLPEAPVQGGSWTAATVGSAVKSVCEALGEKLLKLAQKMDDSPLKGAKPEDVEFVNGLIRLRKEPRQSVVLRDVLQVSGEREIEADSSVMPNPLNMQKYSMHAHNAVFVEVQVDEDLGTIHVTRVVNVVAAGRIINQKTARSQVLGSVVWGISMALMEETVMDHRYGRYMNHNYAEYHVPVNADVRDIEVHFVEEEDPHVNPLGVKGIGEVGLLGVAAAITNAVYHATGKRVRSLPLTIDKLL</sequence>
<dbReference type="InterPro" id="IPR037165">
    <property type="entry name" value="AldOxase/xan_DH_Mopterin-bd_sf"/>
</dbReference>
<feature type="region of interest" description="Disordered" evidence="1">
    <location>
        <begin position="147"/>
        <end position="170"/>
    </location>
</feature>
<dbReference type="InterPro" id="IPR016208">
    <property type="entry name" value="Ald_Oxase/xanthine_DH-like"/>
</dbReference>
<dbReference type="Pfam" id="PF01315">
    <property type="entry name" value="Ald_Xan_dh_C"/>
    <property type="match status" value="1"/>
</dbReference>
<dbReference type="GO" id="GO:0016491">
    <property type="term" value="F:oxidoreductase activity"/>
    <property type="evidence" value="ECO:0007669"/>
    <property type="project" value="InterPro"/>
</dbReference>
<dbReference type="OrthoDB" id="9759099at2"/>
<dbReference type="EMBL" id="QHKM01000001">
    <property type="protein sequence ID" value="RAK70469.1"/>
    <property type="molecule type" value="Genomic_DNA"/>
</dbReference>
<dbReference type="AlphaFoldDB" id="A0A328BV23"/>
<dbReference type="GO" id="GO:0005506">
    <property type="term" value="F:iron ion binding"/>
    <property type="evidence" value="ECO:0007669"/>
    <property type="project" value="InterPro"/>
</dbReference>
<dbReference type="SUPFAM" id="SSF56003">
    <property type="entry name" value="Molybdenum cofactor-binding domain"/>
    <property type="match status" value="1"/>
</dbReference>
<dbReference type="InterPro" id="IPR046867">
    <property type="entry name" value="AldOxase/xan_DH_MoCoBD2"/>
</dbReference>
<dbReference type="Pfam" id="PF02738">
    <property type="entry name" value="MoCoBD_1"/>
    <property type="match status" value="1"/>
</dbReference>
<gene>
    <name evidence="3" type="ORF">DLM85_06445</name>
</gene>
<name>A0A328BV23_9BACT</name>
<evidence type="ECO:0000256" key="1">
    <source>
        <dbReference type="SAM" id="MobiDB-lite"/>
    </source>
</evidence>
<dbReference type="Gene3D" id="3.90.1170.50">
    <property type="entry name" value="Aldehyde oxidase/xanthine dehydrogenase, a/b hammerhead"/>
    <property type="match status" value="1"/>
</dbReference>
<dbReference type="InterPro" id="IPR008274">
    <property type="entry name" value="AldOxase/xan_DH_MoCoBD1"/>
</dbReference>
<protein>
    <submittedName>
        <fullName evidence="3">Xanthine dehydrogenase family protein molybdopterin-binding subunit</fullName>
    </submittedName>
</protein>
<evidence type="ECO:0000313" key="3">
    <source>
        <dbReference type="EMBL" id="RAK70469.1"/>
    </source>
</evidence>
<feature type="domain" description="Aldehyde oxidase/xanthine dehydrogenase a/b hammerhead" evidence="2">
    <location>
        <begin position="24"/>
        <end position="138"/>
    </location>
</feature>
<reference evidence="4" key="1">
    <citation type="submission" date="2018-05" db="EMBL/GenBank/DDBJ databases">
        <authorList>
            <person name="Nie L."/>
        </authorList>
    </citation>
    <scope>NUCLEOTIDE SEQUENCE [LARGE SCALE GENOMIC DNA]</scope>
    <source>
        <strain evidence="4">NL</strain>
    </source>
</reference>
<dbReference type="SMART" id="SM01008">
    <property type="entry name" value="Ald_Xan_dh_C"/>
    <property type="match status" value="1"/>
</dbReference>
<proteinExistence type="predicted"/>
<dbReference type="Gene3D" id="3.30.365.10">
    <property type="entry name" value="Aldehyde oxidase/xanthine dehydrogenase, molybdopterin binding domain"/>
    <property type="match status" value="4"/>
</dbReference>
<dbReference type="Pfam" id="PF20256">
    <property type="entry name" value="MoCoBD_2"/>
    <property type="match status" value="1"/>
</dbReference>
<evidence type="ECO:0000313" key="4">
    <source>
        <dbReference type="Proteomes" id="UP000248553"/>
    </source>
</evidence>
<dbReference type="InterPro" id="IPR000674">
    <property type="entry name" value="Ald_Oxase/Xan_DH_a/b"/>
</dbReference>
<dbReference type="PANTHER" id="PTHR11908">
    <property type="entry name" value="XANTHINE DEHYDROGENASE"/>
    <property type="match status" value="1"/>
</dbReference>
<dbReference type="SUPFAM" id="SSF54665">
    <property type="entry name" value="CO dehydrogenase molybdoprotein N-domain-like"/>
    <property type="match status" value="1"/>
</dbReference>
<dbReference type="InterPro" id="IPR036856">
    <property type="entry name" value="Ald_Oxase/Xan_DH_a/b_sf"/>
</dbReference>
<dbReference type="PANTHER" id="PTHR11908:SF153">
    <property type="entry name" value="DEHYDROGENASE"/>
    <property type="match status" value="1"/>
</dbReference>